<name>A0A0F9XGB3_9ZZZZ</name>
<evidence type="ECO:0000313" key="1">
    <source>
        <dbReference type="EMBL" id="KKN90978.1"/>
    </source>
</evidence>
<dbReference type="AlphaFoldDB" id="A0A0F9XGB3"/>
<comment type="caution">
    <text evidence="1">The sequence shown here is derived from an EMBL/GenBank/DDBJ whole genome shotgun (WGS) entry which is preliminary data.</text>
</comment>
<organism evidence="1">
    <name type="scientific">marine sediment metagenome</name>
    <dbReference type="NCBI Taxonomy" id="412755"/>
    <lineage>
        <taxon>unclassified sequences</taxon>
        <taxon>metagenomes</taxon>
        <taxon>ecological metagenomes</taxon>
    </lineage>
</organism>
<dbReference type="EMBL" id="LAZR01000106">
    <property type="protein sequence ID" value="KKN90978.1"/>
    <property type="molecule type" value="Genomic_DNA"/>
</dbReference>
<gene>
    <name evidence="1" type="ORF">LCGC14_0221800</name>
</gene>
<reference evidence="1" key="1">
    <citation type="journal article" date="2015" name="Nature">
        <title>Complex archaea that bridge the gap between prokaryotes and eukaryotes.</title>
        <authorList>
            <person name="Spang A."/>
            <person name="Saw J.H."/>
            <person name="Jorgensen S.L."/>
            <person name="Zaremba-Niedzwiedzka K."/>
            <person name="Martijn J."/>
            <person name="Lind A.E."/>
            <person name="van Eijk R."/>
            <person name="Schleper C."/>
            <person name="Guy L."/>
            <person name="Ettema T.J."/>
        </authorList>
    </citation>
    <scope>NUCLEOTIDE SEQUENCE</scope>
</reference>
<protein>
    <submittedName>
        <fullName evidence="1">Uncharacterized protein</fullName>
    </submittedName>
</protein>
<proteinExistence type="predicted"/>
<sequence>MKPSLKLLSPLLMGIAVSTIPGCAMLQGPGSTSGERITGLLEHREGEWWMARCGDPDRVELRPTERLERLFERVAQPGQTAIFVDMEADVRRDGTVEPLQILRMESAGEGCAGQQPATQWAANGLHHSWSLAIASQGIQFTGEESEEVGPVSIISEQLPDGSMSFRSERDATLELWLYPQDCFDHSGDFKHYTATLVVKGKRLSGCAYKSSLTL</sequence>
<accession>A0A0F9XGB3</accession>